<protein>
    <recommendedName>
        <fullName evidence="4">Membrane fusion mating protein FIG1</fullName>
    </recommendedName>
</protein>
<comment type="caution">
    <text evidence="2">The sequence shown here is derived from an EMBL/GenBank/DDBJ whole genome shotgun (WGS) entry which is preliminary data.</text>
</comment>
<reference evidence="2 3" key="1">
    <citation type="submission" date="2024-06" db="EMBL/GenBank/DDBJ databases">
        <title>Complete genome of Phlyctema vagabunda strain 19-DSS-EL-015.</title>
        <authorList>
            <person name="Fiorenzani C."/>
        </authorList>
    </citation>
    <scope>NUCLEOTIDE SEQUENCE [LARGE SCALE GENOMIC DNA]</scope>
    <source>
        <strain evidence="2 3">19-DSS-EL-015</strain>
    </source>
</reference>
<evidence type="ECO:0000256" key="1">
    <source>
        <dbReference type="SAM" id="Phobius"/>
    </source>
</evidence>
<keyword evidence="1" id="KW-1133">Transmembrane helix</keyword>
<evidence type="ECO:0008006" key="4">
    <source>
        <dbReference type="Google" id="ProtNLM"/>
    </source>
</evidence>
<proteinExistence type="predicted"/>
<name>A0ABR4PCU1_9HELO</name>
<keyword evidence="3" id="KW-1185">Reference proteome</keyword>
<evidence type="ECO:0000313" key="2">
    <source>
        <dbReference type="EMBL" id="KAL3421141.1"/>
    </source>
</evidence>
<keyword evidence="1" id="KW-0472">Membrane</keyword>
<organism evidence="2 3">
    <name type="scientific">Phlyctema vagabunda</name>
    <dbReference type="NCBI Taxonomy" id="108571"/>
    <lineage>
        <taxon>Eukaryota</taxon>
        <taxon>Fungi</taxon>
        <taxon>Dikarya</taxon>
        <taxon>Ascomycota</taxon>
        <taxon>Pezizomycotina</taxon>
        <taxon>Leotiomycetes</taxon>
        <taxon>Helotiales</taxon>
        <taxon>Dermateaceae</taxon>
        <taxon>Phlyctema</taxon>
    </lineage>
</organism>
<feature type="transmembrane region" description="Helical" evidence="1">
    <location>
        <begin position="147"/>
        <end position="174"/>
    </location>
</feature>
<evidence type="ECO:0000313" key="3">
    <source>
        <dbReference type="Proteomes" id="UP001629113"/>
    </source>
</evidence>
<feature type="transmembrane region" description="Helical" evidence="1">
    <location>
        <begin position="20"/>
        <end position="40"/>
    </location>
</feature>
<dbReference type="InterPro" id="IPR033481">
    <property type="entry name" value="Dni1/Fig1"/>
</dbReference>
<feature type="transmembrane region" description="Helical" evidence="1">
    <location>
        <begin position="239"/>
        <end position="268"/>
    </location>
</feature>
<sequence length="276" mass="29516">MAARYQVGWQRLIPFIGYHHVLMMLLAVVIIVFSIILAGCTSSNSLTNVYLLSISYLNSTTAPEPNPAQVNTNASTTFSNLTNANNGTHLEVRAGYMGLCISQNVGVWLCSGSATALANLVKAQGVAVSGGDPLNLIWIASKFRNEIVFNGLIFTAIPLAFITILLLATFPGWHVEEDDEGSEREVKPFPSRPVSQAALAIVAVSSIFMFVSVFWQHIASSTGATMVQTLSYGTVKGHVGLAAMILGWVGVLLSLIVTVGLLVMILSIRILSESFG</sequence>
<keyword evidence="1" id="KW-0812">Transmembrane</keyword>
<dbReference type="PANTHER" id="PTHR28092">
    <property type="entry name" value="FACTOR-INDUCED GENE 1 PROTEIN"/>
    <property type="match status" value="1"/>
</dbReference>
<dbReference type="Pfam" id="PF12351">
    <property type="entry name" value="Fig1"/>
    <property type="match status" value="1"/>
</dbReference>
<gene>
    <name evidence="2" type="ORF">PVAG01_07586</name>
</gene>
<feature type="transmembrane region" description="Helical" evidence="1">
    <location>
        <begin position="194"/>
        <end position="218"/>
    </location>
</feature>
<dbReference type="EMBL" id="JBFCZG010000006">
    <property type="protein sequence ID" value="KAL3421141.1"/>
    <property type="molecule type" value="Genomic_DNA"/>
</dbReference>
<dbReference type="PANTHER" id="PTHR28092:SF1">
    <property type="entry name" value="FACTOR-INDUCED GENE 1 PROTEIN"/>
    <property type="match status" value="1"/>
</dbReference>
<accession>A0ABR4PCU1</accession>
<dbReference type="Proteomes" id="UP001629113">
    <property type="component" value="Unassembled WGS sequence"/>
</dbReference>